<dbReference type="RefSeq" id="WP_073582168.1">
    <property type="nucleotide sequence ID" value="NZ_AP024897.1"/>
</dbReference>
<reference evidence="3" key="1">
    <citation type="submission" date="2016-12" db="EMBL/GenBank/DDBJ databases">
        <authorList>
            <person name="Rodrigo-Torres L."/>
            <person name="Arahal R.D."/>
            <person name="Lucena T."/>
        </authorList>
    </citation>
    <scope>NUCLEOTIDE SEQUENCE [LARGE SCALE GENOMIC DNA]</scope>
</reference>
<dbReference type="EMBL" id="FRFG01000023">
    <property type="protein sequence ID" value="SHO56316.1"/>
    <property type="molecule type" value="Genomic_DNA"/>
</dbReference>
<dbReference type="Pfam" id="PF15607">
    <property type="entry name" value="Ntox44"/>
    <property type="match status" value="1"/>
</dbReference>
<evidence type="ECO:0000259" key="1">
    <source>
        <dbReference type="Pfam" id="PF15607"/>
    </source>
</evidence>
<keyword evidence="3" id="KW-1185">Reference proteome</keyword>
<protein>
    <recommendedName>
        <fullName evidence="1">Bacterial toxin 44 domain-containing protein</fullName>
    </recommendedName>
</protein>
<evidence type="ECO:0000313" key="3">
    <source>
        <dbReference type="Proteomes" id="UP000184600"/>
    </source>
</evidence>
<dbReference type="AlphaFoldDB" id="A0A1M7YV20"/>
<proteinExistence type="predicted"/>
<evidence type="ECO:0000313" key="2">
    <source>
        <dbReference type="EMBL" id="SHO56316.1"/>
    </source>
</evidence>
<dbReference type="Proteomes" id="UP000184600">
    <property type="component" value="Unassembled WGS sequence"/>
</dbReference>
<organism evidence="2 3">
    <name type="scientific">Vibrio quintilis</name>
    <dbReference type="NCBI Taxonomy" id="1117707"/>
    <lineage>
        <taxon>Bacteria</taxon>
        <taxon>Pseudomonadati</taxon>
        <taxon>Pseudomonadota</taxon>
        <taxon>Gammaproteobacteria</taxon>
        <taxon>Vibrionales</taxon>
        <taxon>Vibrionaceae</taxon>
        <taxon>Vibrio</taxon>
    </lineage>
</organism>
<feature type="domain" description="Bacterial toxin 44" evidence="1">
    <location>
        <begin position="98"/>
        <end position="223"/>
    </location>
</feature>
<name>A0A1M7YV20_9VIBR</name>
<accession>A0A1M7YV20</accession>
<dbReference type="STRING" id="1117707.VQ7734_02085"/>
<dbReference type="InterPro" id="IPR028946">
    <property type="entry name" value="Ntox44"/>
</dbReference>
<gene>
    <name evidence="2" type="ORF">VQ7734_02085</name>
</gene>
<sequence length="266" mass="30453">MTDSSGWILKKEILSTPANIHDPVMITLACQHPDGALLVAEYIIGEIRTNIQSESCKSIRYLLNYHQKRLKKWQQLPTYRQLLIAAPGPDLMSAMAIWTSQVFKGHPWDHKPLISHNSRLQAVAVHRKLWPLREVRAFRADPKNEGDIPTDSKSYWHKYKKHDYFYDIWSNIHYGYVGLACGFSQELLLKGASGAQFLDNLTTSGDTPDDRLGIEAGFQLYRQYGDLAAGLTPFKLMETLKQTPFVDSRDIHFCIHPNREELRNGS</sequence>
<dbReference type="OrthoDB" id="9204728at2"/>